<keyword evidence="1" id="KW-0812">Transmembrane</keyword>
<protein>
    <submittedName>
        <fullName evidence="2">Uncharacterized protein</fullName>
    </submittedName>
</protein>
<comment type="caution">
    <text evidence="2">The sequence shown here is derived from an EMBL/GenBank/DDBJ whole genome shotgun (WGS) entry which is preliminary data.</text>
</comment>
<evidence type="ECO:0000313" key="3">
    <source>
        <dbReference type="Proteomes" id="UP001472677"/>
    </source>
</evidence>
<proteinExistence type="predicted"/>
<reference evidence="2 3" key="1">
    <citation type="journal article" date="2024" name="G3 (Bethesda)">
        <title>Genome assembly of Hibiscus sabdariffa L. provides insights into metabolisms of medicinal natural products.</title>
        <authorList>
            <person name="Kim T."/>
        </authorList>
    </citation>
    <scope>NUCLEOTIDE SEQUENCE [LARGE SCALE GENOMIC DNA]</scope>
    <source>
        <strain evidence="2">TK-2024</strain>
        <tissue evidence="2">Old leaves</tissue>
    </source>
</reference>
<accession>A0ABR2C6I3</accession>
<name>A0ABR2C6I3_9ROSI</name>
<feature type="transmembrane region" description="Helical" evidence="1">
    <location>
        <begin position="66"/>
        <end position="90"/>
    </location>
</feature>
<sequence length="140" mass="15898">MRELQKPLGSVTSRRCIDLRARNSTSGSSVLSTTKFLWFFIPNIGAFCISFIITCFVLISNLTHFFWSALVVALSMLLFCLLVSAVMVISPNMESANIMYHYVYILAYFLAGLMYIIILVLVLGRLYCKLSNKRHARPET</sequence>
<keyword evidence="1" id="KW-0472">Membrane</keyword>
<keyword evidence="3" id="KW-1185">Reference proteome</keyword>
<evidence type="ECO:0000313" key="2">
    <source>
        <dbReference type="EMBL" id="KAK8514876.1"/>
    </source>
</evidence>
<gene>
    <name evidence="2" type="ORF">V6N12_001043</name>
</gene>
<dbReference type="Proteomes" id="UP001472677">
    <property type="component" value="Unassembled WGS sequence"/>
</dbReference>
<feature type="transmembrane region" description="Helical" evidence="1">
    <location>
        <begin position="36"/>
        <end position="59"/>
    </location>
</feature>
<dbReference type="EMBL" id="JBBPBM010000065">
    <property type="protein sequence ID" value="KAK8514876.1"/>
    <property type="molecule type" value="Genomic_DNA"/>
</dbReference>
<feature type="transmembrane region" description="Helical" evidence="1">
    <location>
        <begin position="102"/>
        <end position="128"/>
    </location>
</feature>
<keyword evidence="1" id="KW-1133">Transmembrane helix</keyword>
<evidence type="ECO:0000256" key="1">
    <source>
        <dbReference type="SAM" id="Phobius"/>
    </source>
</evidence>
<organism evidence="2 3">
    <name type="scientific">Hibiscus sabdariffa</name>
    <name type="common">roselle</name>
    <dbReference type="NCBI Taxonomy" id="183260"/>
    <lineage>
        <taxon>Eukaryota</taxon>
        <taxon>Viridiplantae</taxon>
        <taxon>Streptophyta</taxon>
        <taxon>Embryophyta</taxon>
        <taxon>Tracheophyta</taxon>
        <taxon>Spermatophyta</taxon>
        <taxon>Magnoliopsida</taxon>
        <taxon>eudicotyledons</taxon>
        <taxon>Gunneridae</taxon>
        <taxon>Pentapetalae</taxon>
        <taxon>rosids</taxon>
        <taxon>malvids</taxon>
        <taxon>Malvales</taxon>
        <taxon>Malvaceae</taxon>
        <taxon>Malvoideae</taxon>
        <taxon>Hibiscus</taxon>
    </lineage>
</organism>